<comment type="caution">
    <text evidence="2">The sequence shown here is derived from an EMBL/GenBank/DDBJ whole genome shotgun (WGS) entry which is preliminary data.</text>
</comment>
<sequence length="90" mass="9629">MLKLPSRSSFCKDSGISFSQDSGISSQDSGISSKDSGISQDSSISSQDSGISKAQNPQSVNIFECERLVSLRDKMLANFITQLSEVCMGI</sequence>
<evidence type="ECO:0000313" key="2">
    <source>
        <dbReference type="EMBL" id="KAH3709015.1"/>
    </source>
</evidence>
<dbReference type="Proteomes" id="UP000828390">
    <property type="component" value="Unassembled WGS sequence"/>
</dbReference>
<dbReference type="EMBL" id="JAIWYP010000014">
    <property type="protein sequence ID" value="KAH3709015.1"/>
    <property type="molecule type" value="Genomic_DNA"/>
</dbReference>
<organism evidence="2 3">
    <name type="scientific">Dreissena polymorpha</name>
    <name type="common">Zebra mussel</name>
    <name type="synonym">Mytilus polymorpha</name>
    <dbReference type="NCBI Taxonomy" id="45954"/>
    <lineage>
        <taxon>Eukaryota</taxon>
        <taxon>Metazoa</taxon>
        <taxon>Spiralia</taxon>
        <taxon>Lophotrochozoa</taxon>
        <taxon>Mollusca</taxon>
        <taxon>Bivalvia</taxon>
        <taxon>Autobranchia</taxon>
        <taxon>Heteroconchia</taxon>
        <taxon>Euheterodonta</taxon>
        <taxon>Imparidentia</taxon>
        <taxon>Neoheterodontei</taxon>
        <taxon>Myida</taxon>
        <taxon>Dreissenoidea</taxon>
        <taxon>Dreissenidae</taxon>
        <taxon>Dreissena</taxon>
    </lineage>
</organism>
<evidence type="ECO:0000256" key="1">
    <source>
        <dbReference type="SAM" id="MobiDB-lite"/>
    </source>
</evidence>
<feature type="compositionally biased region" description="Low complexity" evidence="1">
    <location>
        <begin position="13"/>
        <end position="52"/>
    </location>
</feature>
<name>A0A9D3Z1Q3_DREPO</name>
<accession>A0A9D3Z1Q3</accession>
<evidence type="ECO:0000313" key="3">
    <source>
        <dbReference type="Proteomes" id="UP000828390"/>
    </source>
</evidence>
<proteinExistence type="predicted"/>
<protein>
    <submittedName>
        <fullName evidence="2">Uncharacterized protein</fullName>
    </submittedName>
</protein>
<gene>
    <name evidence="2" type="ORF">DPMN_068475</name>
</gene>
<dbReference type="AlphaFoldDB" id="A0A9D3Z1Q3"/>
<feature type="compositionally biased region" description="Polar residues" evidence="1">
    <location>
        <begin position="1"/>
        <end position="11"/>
    </location>
</feature>
<reference evidence="2" key="2">
    <citation type="submission" date="2020-11" db="EMBL/GenBank/DDBJ databases">
        <authorList>
            <person name="McCartney M.A."/>
            <person name="Auch B."/>
            <person name="Kono T."/>
            <person name="Mallez S."/>
            <person name="Becker A."/>
            <person name="Gohl D.M."/>
            <person name="Silverstein K.A.T."/>
            <person name="Koren S."/>
            <person name="Bechman K.B."/>
            <person name="Herman A."/>
            <person name="Abrahante J.E."/>
            <person name="Garbe J."/>
        </authorList>
    </citation>
    <scope>NUCLEOTIDE SEQUENCE</scope>
    <source>
        <strain evidence="2">Duluth1</strain>
        <tissue evidence="2">Whole animal</tissue>
    </source>
</reference>
<keyword evidence="3" id="KW-1185">Reference proteome</keyword>
<feature type="region of interest" description="Disordered" evidence="1">
    <location>
        <begin position="1"/>
        <end position="56"/>
    </location>
</feature>
<reference evidence="2" key="1">
    <citation type="journal article" date="2019" name="bioRxiv">
        <title>The Genome of the Zebra Mussel, Dreissena polymorpha: A Resource for Invasive Species Research.</title>
        <authorList>
            <person name="McCartney M.A."/>
            <person name="Auch B."/>
            <person name="Kono T."/>
            <person name="Mallez S."/>
            <person name="Zhang Y."/>
            <person name="Obille A."/>
            <person name="Becker A."/>
            <person name="Abrahante J.E."/>
            <person name="Garbe J."/>
            <person name="Badalamenti J.P."/>
            <person name="Herman A."/>
            <person name="Mangelson H."/>
            <person name="Liachko I."/>
            <person name="Sullivan S."/>
            <person name="Sone E.D."/>
            <person name="Koren S."/>
            <person name="Silverstein K.A.T."/>
            <person name="Beckman K.B."/>
            <person name="Gohl D.M."/>
        </authorList>
    </citation>
    <scope>NUCLEOTIDE SEQUENCE</scope>
    <source>
        <strain evidence="2">Duluth1</strain>
        <tissue evidence="2">Whole animal</tissue>
    </source>
</reference>